<evidence type="ECO:0000313" key="6">
    <source>
        <dbReference type="Proteomes" id="UP000293874"/>
    </source>
</evidence>
<dbReference type="Gene3D" id="2.60.40.10">
    <property type="entry name" value="Immunoglobulins"/>
    <property type="match status" value="1"/>
</dbReference>
<accession>A0A4Q7N3A7</accession>
<dbReference type="InterPro" id="IPR036962">
    <property type="entry name" value="Glyco_hydro_3_N_sf"/>
</dbReference>
<dbReference type="InterPro" id="IPR026891">
    <property type="entry name" value="Fn3-like"/>
</dbReference>
<organism evidence="5 6">
    <name type="scientific">Pseudobacter ginsenosidimutans</name>
    <dbReference type="NCBI Taxonomy" id="661488"/>
    <lineage>
        <taxon>Bacteria</taxon>
        <taxon>Pseudomonadati</taxon>
        <taxon>Bacteroidota</taxon>
        <taxon>Chitinophagia</taxon>
        <taxon>Chitinophagales</taxon>
        <taxon>Chitinophagaceae</taxon>
        <taxon>Pseudobacter</taxon>
    </lineage>
</organism>
<dbReference type="SMART" id="SM01217">
    <property type="entry name" value="Fn3_like"/>
    <property type="match status" value="1"/>
</dbReference>
<dbReference type="InterPro" id="IPR001764">
    <property type="entry name" value="Glyco_hydro_3_N"/>
</dbReference>
<comment type="caution">
    <text evidence="5">The sequence shown here is derived from an EMBL/GenBank/DDBJ whole genome shotgun (WGS) entry which is preliminary data.</text>
</comment>
<dbReference type="InterPro" id="IPR002772">
    <property type="entry name" value="Glyco_hydro_3_C"/>
</dbReference>
<dbReference type="SUPFAM" id="SSF52279">
    <property type="entry name" value="Beta-D-glucan exohydrolase, C-terminal domain"/>
    <property type="match status" value="1"/>
</dbReference>
<dbReference type="Pfam" id="PF01915">
    <property type="entry name" value="Glyco_hydro_3_C"/>
    <property type="match status" value="1"/>
</dbReference>
<dbReference type="Pfam" id="PF00933">
    <property type="entry name" value="Glyco_hydro_3"/>
    <property type="match status" value="1"/>
</dbReference>
<dbReference type="AlphaFoldDB" id="A0A4Q7N3A7"/>
<evidence type="ECO:0000256" key="3">
    <source>
        <dbReference type="SAM" id="SignalP"/>
    </source>
</evidence>
<proteinExistence type="inferred from homology"/>
<feature type="chain" id="PRO_5020203508" evidence="3">
    <location>
        <begin position="22"/>
        <end position="801"/>
    </location>
</feature>
<keyword evidence="2" id="KW-0378">Hydrolase</keyword>
<dbReference type="Pfam" id="PF14310">
    <property type="entry name" value="Fn3-like"/>
    <property type="match status" value="1"/>
</dbReference>
<dbReference type="InterPro" id="IPR017853">
    <property type="entry name" value="GH"/>
</dbReference>
<evidence type="ECO:0000256" key="2">
    <source>
        <dbReference type="ARBA" id="ARBA00022801"/>
    </source>
</evidence>
<sequence>MKKNILLMVLPFVAVPFFLQAQQASIYNEDWIDFNKNGKKDIYEDPKQPIESRITDLIGQMNTDEKTCQMVTLYGFGRVLKDELPTPQWKQSLWKDGIANIDEHLNSLPYNKKAVTQYSFPQSKHANAINTVQRWFVEETRLGIPVDFTNEGIHGLNHDHATLLPAPIAIGSTWNKELVYRAGKVVGREAAATGYTNVYAPILDLARDPRWGRVVECYGEDPFHIAELGKQMALGIQHQGVASTIKHFAAYSMPKGGRDGDARTDPHIAPRELHQLHLYPFRRVVQEAHVLGVMSSYNDYDGVPVSGSRYFLTDLLRQQYGFNGYVVSDSRAVEFLYKKHMVAGDYKEAIRQVVEAGLDVRTDFTKPEDYVLPLRELIREGRLSMQTIDQRVASVLRVKFKLGLFDHPFVSNPAAADTIVFDTEARAMQEQLSREVLVLLKNDNNTLPLDASRIKNILVTGPLAAETNHSISRYGPSNVHVISVLEGLQQYADNRFKVQYAKGCNITDPNWPESEILPTPITRSEQASIDEAVSLAKRSDAIVIALGEDEKMVGESKTRTGLDLPARQLQLLQAMQATGKPVILVLINGRPLSINWAQKYTPAIIEAWFPGATGGKAIAESIFGDYNPGGKLAVTFPKTTGQLELNFPYKPGSHAGQPGDGPNGYGKTAVNGPLYPFGHGLSYTQFAYSDLSISPDSLRAQSNITVQVTITNSGKRKGDEVVQLYLKDKISSVTQYETLLRGFERISLQPGESKTVSFYLRPDDLALLDKDMNWTVEPGEFEIQIGSSSTDIRLRKTFTVR</sequence>
<feature type="signal peptide" evidence="3">
    <location>
        <begin position="1"/>
        <end position="21"/>
    </location>
</feature>
<comment type="similarity">
    <text evidence="1">Belongs to the glycosyl hydrolase 3 family.</text>
</comment>
<gene>
    <name evidence="5" type="ORF">EV199_0669</name>
</gene>
<dbReference type="PANTHER" id="PTHR42715">
    <property type="entry name" value="BETA-GLUCOSIDASE"/>
    <property type="match status" value="1"/>
</dbReference>
<dbReference type="InterPro" id="IPR036881">
    <property type="entry name" value="Glyco_hydro_3_C_sf"/>
</dbReference>
<dbReference type="InterPro" id="IPR050288">
    <property type="entry name" value="Cellulose_deg_GH3"/>
</dbReference>
<dbReference type="GO" id="GO:0005975">
    <property type="term" value="P:carbohydrate metabolic process"/>
    <property type="evidence" value="ECO:0007669"/>
    <property type="project" value="InterPro"/>
</dbReference>
<keyword evidence="3" id="KW-0732">Signal</keyword>
<dbReference type="InterPro" id="IPR013783">
    <property type="entry name" value="Ig-like_fold"/>
</dbReference>
<protein>
    <submittedName>
        <fullName evidence="5">Beta-glucosidase</fullName>
    </submittedName>
</protein>
<dbReference type="Gene3D" id="3.40.50.1700">
    <property type="entry name" value="Glycoside hydrolase family 3 C-terminal domain"/>
    <property type="match status" value="1"/>
</dbReference>
<name>A0A4Q7N3A7_9BACT</name>
<dbReference type="EMBL" id="SGXA01000001">
    <property type="protein sequence ID" value="RZS74818.1"/>
    <property type="molecule type" value="Genomic_DNA"/>
</dbReference>
<dbReference type="GO" id="GO:0008422">
    <property type="term" value="F:beta-glucosidase activity"/>
    <property type="evidence" value="ECO:0007669"/>
    <property type="project" value="UniProtKB-ARBA"/>
</dbReference>
<dbReference type="RefSeq" id="WP_225979813.1">
    <property type="nucleotide sequence ID" value="NZ_CP042431.1"/>
</dbReference>
<dbReference type="Gene3D" id="3.20.20.300">
    <property type="entry name" value="Glycoside hydrolase, family 3, N-terminal domain"/>
    <property type="match status" value="1"/>
</dbReference>
<dbReference type="PRINTS" id="PR00133">
    <property type="entry name" value="GLHYDRLASE3"/>
</dbReference>
<keyword evidence="6" id="KW-1185">Reference proteome</keyword>
<dbReference type="Proteomes" id="UP000293874">
    <property type="component" value="Unassembled WGS sequence"/>
</dbReference>
<dbReference type="PANTHER" id="PTHR42715:SF10">
    <property type="entry name" value="BETA-GLUCOSIDASE"/>
    <property type="match status" value="1"/>
</dbReference>
<dbReference type="FunFam" id="2.60.40.10:FF:000495">
    <property type="entry name" value="Periplasmic beta-glucosidase"/>
    <property type="match status" value="1"/>
</dbReference>
<feature type="domain" description="Fibronectin type III-like" evidence="4">
    <location>
        <begin position="720"/>
        <end position="789"/>
    </location>
</feature>
<dbReference type="SUPFAM" id="SSF51445">
    <property type="entry name" value="(Trans)glycosidases"/>
    <property type="match status" value="1"/>
</dbReference>
<evidence type="ECO:0000259" key="4">
    <source>
        <dbReference type="SMART" id="SM01217"/>
    </source>
</evidence>
<evidence type="ECO:0000313" key="5">
    <source>
        <dbReference type="EMBL" id="RZS74818.1"/>
    </source>
</evidence>
<evidence type="ECO:0000256" key="1">
    <source>
        <dbReference type="ARBA" id="ARBA00005336"/>
    </source>
</evidence>
<reference evidence="5 6" key="1">
    <citation type="submission" date="2019-02" db="EMBL/GenBank/DDBJ databases">
        <title>Genomic Encyclopedia of Type Strains, Phase IV (KMG-IV): sequencing the most valuable type-strain genomes for metagenomic binning, comparative biology and taxonomic classification.</title>
        <authorList>
            <person name="Goeker M."/>
        </authorList>
    </citation>
    <scope>NUCLEOTIDE SEQUENCE [LARGE SCALE GENOMIC DNA]</scope>
    <source>
        <strain evidence="5 6">DSM 18116</strain>
    </source>
</reference>